<evidence type="ECO:0000259" key="1">
    <source>
        <dbReference type="Pfam" id="PF00561"/>
    </source>
</evidence>
<dbReference type="EMBL" id="JAAARO010000002">
    <property type="protein sequence ID" value="KAF5751152.1"/>
    <property type="molecule type" value="Genomic_DNA"/>
</dbReference>
<dbReference type="InterPro" id="IPR029058">
    <property type="entry name" value="AB_hydrolase_fold"/>
</dbReference>
<comment type="caution">
    <text evidence="2">The sequence shown here is derived from an EMBL/GenBank/DDBJ whole genome shotgun (WGS) entry which is preliminary data.</text>
</comment>
<sequence>MVASFRSQNTHKWSTPNFSAVFRFLQSGLTSLNRIPIIVYLSDAVLSLYFWLCGLSPCTVDIDDQTTLHFWMAKHRRFSKPDLVMVHGFGGTSQWQFCPQIASLSQHFNLYVPDLLFFGKSHTTRSDRTDKFQAECIIKGLKKLGLDRFAVYGISYGGFVAYRMAEEYPEMVQKVVLVSTGVGCSDEQRTKELSKFGRNVLDILVPENPEDMRLLVQFSTFKFDPLKWAPNFIIQRFIDGIYNKQRKEKLELLEELLLKKADPKLPVLTQETLLIWGDKDRVFPVYMAYQLQRYLGQKARLEIIEDTGHAVNMESSATLNRLIKSFVLQPPNTKV</sequence>
<protein>
    <submittedName>
        <fullName evidence="2">Epoxide hydrolase 4</fullName>
    </submittedName>
</protein>
<dbReference type="PRINTS" id="PR00111">
    <property type="entry name" value="ABHYDROLASE"/>
</dbReference>
<dbReference type="Gene3D" id="3.40.50.1820">
    <property type="entry name" value="alpha/beta hydrolase"/>
    <property type="match status" value="1"/>
</dbReference>
<dbReference type="FunCoup" id="A0A7J7DXQ3">
    <property type="interactions" value="680"/>
</dbReference>
<keyword evidence="3" id="KW-1185">Reference proteome</keyword>
<keyword evidence="2" id="KW-0378">Hydrolase</keyword>
<dbReference type="Proteomes" id="UP000593562">
    <property type="component" value="Unassembled WGS sequence"/>
</dbReference>
<dbReference type="SUPFAM" id="SSF53474">
    <property type="entry name" value="alpha/beta-Hydrolases"/>
    <property type="match status" value="1"/>
</dbReference>
<name>A0A7J7DXQ3_TRIWF</name>
<evidence type="ECO:0000313" key="2">
    <source>
        <dbReference type="EMBL" id="KAF5751152.1"/>
    </source>
</evidence>
<proteinExistence type="predicted"/>
<dbReference type="InParanoid" id="A0A7J7DXQ3"/>
<dbReference type="AlphaFoldDB" id="A0A7J7DXQ3"/>
<organism evidence="2 3">
    <name type="scientific">Tripterygium wilfordii</name>
    <name type="common">Thunder God vine</name>
    <dbReference type="NCBI Taxonomy" id="458696"/>
    <lineage>
        <taxon>Eukaryota</taxon>
        <taxon>Viridiplantae</taxon>
        <taxon>Streptophyta</taxon>
        <taxon>Embryophyta</taxon>
        <taxon>Tracheophyta</taxon>
        <taxon>Spermatophyta</taxon>
        <taxon>Magnoliopsida</taxon>
        <taxon>eudicotyledons</taxon>
        <taxon>Gunneridae</taxon>
        <taxon>Pentapetalae</taxon>
        <taxon>rosids</taxon>
        <taxon>fabids</taxon>
        <taxon>Celastrales</taxon>
        <taxon>Celastraceae</taxon>
        <taxon>Tripterygium</taxon>
    </lineage>
</organism>
<accession>A0A7J7DXQ3</accession>
<reference evidence="2 3" key="1">
    <citation type="journal article" date="2020" name="Nat. Commun.">
        <title>Genome of Tripterygium wilfordii and identification of cytochrome P450 involved in triptolide biosynthesis.</title>
        <authorList>
            <person name="Tu L."/>
            <person name="Su P."/>
            <person name="Zhang Z."/>
            <person name="Gao L."/>
            <person name="Wang J."/>
            <person name="Hu T."/>
            <person name="Zhou J."/>
            <person name="Zhang Y."/>
            <person name="Zhao Y."/>
            <person name="Liu Y."/>
            <person name="Song Y."/>
            <person name="Tong Y."/>
            <person name="Lu Y."/>
            <person name="Yang J."/>
            <person name="Xu C."/>
            <person name="Jia M."/>
            <person name="Peters R.J."/>
            <person name="Huang L."/>
            <person name="Gao W."/>
        </authorList>
    </citation>
    <scope>NUCLEOTIDE SEQUENCE [LARGE SCALE GENOMIC DNA]</scope>
    <source>
        <strain evidence="3">cv. XIE 37</strain>
        <tissue evidence="2">Leaf</tissue>
    </source>
</reference>
<dbReference type="GO" id="GO:0016787">
    <property type="term" value="F:hydrolase activity"/>
    <property type="evidence" value="ECO:0007669"/>
    <property type="project" value="UniProtKB-KW"/>
</dbReference>
<dbReference type="InterPro" id="IPR052370">
    <property type="entry name" value="Meta-cleavage_hydrolase"/>
</dbReference>
<feature type="domain" description="AB hydrolase-1" evidence="1">
    <location>
        <begin position="83"/>
        <end position="314"/>
    </location>
</feature>
<dbReference type="InterPro" id="IPR000073">
    <property type="entry name" value="AB_hydrolase_1"/>
</dbReference>
<gene>
    <name evidence="2" type="ORF">HS088_TW02G00162</name>
</gene>
<dbReference type="PANTHER" id="PTHR43139">
    <property type="entry name" value="SI:DKEY-122A22.2"/>
    <property type="match status" value="1"/>
</dbReference>
<evidence type="ECO:0000313" key="3">
    <source>
        <dbReference type="Proteomes" id="UP000593562"/>
    </source>
</evidence>
<dbReference type="PANTHER" id="PTHR43139:SF37">
    <property type="entry name" value="ALPHA_BETA-HYDROLASES SUPERFAMILY PROTEIN"/>
    <property type="match status" value="1"/>
</dbReference>
<dbReference type="Pfam" id="PF00561">
    <property type="entry name" value="Abhydrolase_1"/>
    <property type="match status" value="1"/>
</dbReference>